<organism evidence="1 2">
    <name type="scientific">Rubroshorea leprosula</name>
    <dbReference type="NCBI Taxonomy" id="152421"/>
    <lineage>
        <taxon>Eukaryota</taxon>
        <taxon>Viridiplantae</taxon>
        <taxon>Streptophyta</taxon>
        <taxon>Embryophyta</taxon>
        <taxon>Tracheophyta</taxon>
        <taxon>Spermatophyta</taxon>
        <taxon>Magnoliopsida</taxon>
        <taxon>eudicotyledons</taxon>
        <taxon>Gunneridae</taxon>
        <taxon>Pentapetalae</taxon>
        <taxon>rosids</taxon>
        <taxon>malvids</taxon>
        <taxon>Malvales</taxon>
        <taxon>Dipterocarpaceae</taxon>
        <taxon>Rubroshorea</taxon>
    </lineage>
</organism>
<keyword evidence="2" id="KW-1185">Reference proteome</keyword>
<sequence length="40" mass="4850">MFLPFVQHVYNLSINIIAETHEHPLTPFQPQFIHLQCMWK</sequence>
<dbReference type="AlphaFoldDB" id="A0AAV5HRG2"/>
<reference evidence="1 2" key="1">
    <citation type="journal article" date="2021" name="Commun. Biol.">
        <title>The genome of Shorea leprosula (Dipterocarpaceae) highlights the ecological relevance of drought in aseasonal tropical rainforests.</title>
        <authorList>
            <person name="Ng K.K.S."/>
            <person name="Kobayashi M.J."/>
            <person name="Fawcett J.A."/>
            <person name="Hatakeyama M."/>
            <person name="Paape T."/>
            <person name="Ng C.H."/>
            <person name="Ang C.C."/>
            <person name="Tnah L.H."/>
            <person name="Lee C.T."/>
            <person name="Nishiyama T."/>
            <person name="Sese J."/>
            <person name="O'Brien M.J."/>
            <person name="Copetti D."/>
            <person name="Mohd Noor M.I."/>
            <person name="Ong R.C."/>
            <person name="Putra M."/>
            <person name="Sireger I.Z."/>
            <person name="Indrioko S."/>
            <person name="Kosugi Y."/>
            <person name="Izuno A."/>
            <person name="Isagi Y."/>
            <person name="Lee S.L."/>
            <person name="Shimizu K.K."/>
        </authorList>
    </citation>
    <scope>NUCLEOTIDE SEQUENCE [LARGE SCALE GENOMIC DNA]</scope>
    <source>
        <strain evidence="1">214</strain>
    </source>
</reference>
<accession>A0AAV5HRG2</accession>
<dbReference type="Proteomes" id="UP001054252">
    <property type="component" value="Unassembled WGS sequence"/>
</dbReference>
<evidence type="ECO:0000313" key="2">
    <source>
        <dbReference type="Proteomes" id="UP001054252"/>
    </source>
</evidence>
<comment type="caution">
    <text evidence="1">The sequence shown here is derived from an EMBL/GenBank/DDBJ whole genome shotgun (WGS) entry which is preliminary data.</text>
</comment>
<name>A0AAV5HRG2_9ROSI</name>
<protein>
    <submittedName>
        <fullName evidence="1">Uncharacterized protein</fullName>
    </submittedName>
</protein>
<evidence type="ECO:0000313" key="1">
    <source>
        <dbReference type="EMBL" id="GKU88831.1"/>
    </source>
</evidence>
<proteinExistence type="predicted"/>
<dbReference type="EMBL" id="BPVZ01000003">
    <property type="protein sequence ID" value="GKU88831.1"/>
    <property type="molecule type" value="Genomic_DNA"/>
</dbReference>
<gene>
    <name evidence="1" type="ORF">SLEP1_g3048</name>
</gene>